<name>A0A317XG77_9BASI</name>
<dbReference type="Gene3D" id="3.30.70.330">
    <property type="match status" value="1"/>
</dbReference>
<protein>
    <recommendedName>
        <fullName evidence="4">Large ribosomal subunit protein uL23m</fullName>
    </recommendedName>
</protein>
<evidence type="ECO:0000256" key="1">
    <source>
        <dbReference type="ARBA" id="ARBA00006700"/>
    </source>
</evidence>
<dbReference type="PANTHER" id="PTHR12059:SF5">
    <property type="entry name" value="LARGE RIBOSOMAL SUBUNIT PROTEIN UL23M"/>
    <property type="match status" value="1"/>
</dbReference>
<evidence type="ECO:0000313" key="5">
    <source>
        <dbReference type="EMBL" id="PWY96902.1"/>
    </source>
</evidence>
<dbReference type="AlphaFoldDB" id="A0A317XG77"/>
<dbReference type="InParanoid" id="A0A317XG77"/>
<dbReference type="GO" id="GO:0005762">
    <property type="term" value="C:mitochondrial large ribosomal subunit"/>
    <property type="evidence" value="ECO:0007669"/>
    <property type="project" value="TreeGrafter"/>
</dbReference>
<gene>
    <name evidence="5" type="ORF">BCV70DRAFT_196517</name>
</gene>
<keyword evidence="3" id="KW-0687">Ribonucleoprotein</keyword>
<dbReference type="OrthoDB" id="275582at2759"/>
<evidence type="ECO:0000256" key="3">
    <source>
        <dbReference type="ARBA" id="ARBA00023274"/>
    </source>
</evidence>
<dbReference type="EMBL" id="KZ819242">
    <property type="protein sequence ID" value="PWY96902.1"/>
    <property type="molecule type" value="Genomic_DNA"/>
</dbReference>
<keyword evidence="6" id="KW-1185">Reference proteome</keyword>
<dbReference type="Proteomes" id="UP000246740">
    <property type="component" value="Unassembled WGS sequence"/>
</dbReference>
<evidence type="ECO:0000313" key="6">
    <source>
        <dbReference type="Proteomes" id="UP000246740"/>
    </source>
</evidence>
<evidence type="ECO:0000256" key="4">
    <source>
        <dbReference type="ARBA" id="ARBA00039977"/>
    </source>
</evidence>
<comment type="similarity">
    <text evidence="1">Belongs to the universal ribosomal protein uL23 family.</text>
</comment>
<evidence type="ECO:0000256" key="2">
    <source>
        <dbReference type="ARBA" id="ARBA00022980"/>
    </source>
</evidence>
<dbReference type="InterPro" id="IPR013025">
    <property type="entry name" value="Ribosomal_uL23-like"/>
</dbReference>
<proteinExistence type="inferred from homology"/>
<organism evidence="5 6">
    <name type="scientific">Testicularia cyperi</name>
    <dbReference type="NCBI Taxonomy" id="1882483"/>
    <lineage>
        <taxon>Eukaryota</taxon>
        <taxon>Fungi</taxon>
        <taxon>Dikarya</taxon>
        <taxon>Basidiomycota</taxon>
        <taxon>Ustilaginomycotina</taxon>
        <taxon>Ustilaginomycetes</taxon>
        <taxon>Ustilaginales</taxon>
        <taxon>Anthracoideaceae</taxon>
        <taxon>Testicularia</taxon>
    </lineage>
</organism>
<reference evidence="5 6" key="1">
    <citation type="journal article" date="2018" name="Mol. Biol. Evol.">
        <title>Broad Genomic Sampling Reveals a Smut Pathogenic Ancestry of the Fungal Clade Ustilaginomycotina.</title>
        <authorList>
            <person name="Kijpornyongpan T."/>
            <person name="Mondo S.J."/>
            <person name="Barry K."/>
            <person name="Sandor L."/>
            <person name="Lee J."/>
            <person name="Lipzen A."/>
            <person name="Pangilinan J."/>
            <person name="LaButti K."/>
            <person name="Hainaut M."/>
            <person name="Henrissat B."/>
            <person name="Grigoriev I.V."/>
            <person name="Spatafora J.W."/>
            <person name="Aime M.C."/>
        </authorList>
    </citation>
    <scope>NUCLEOTIDE SEQUENCE [LARGE SCALE GENOMIC DNA]</scope>
    <source>
        <strain evidence="5 6">MCA 3645</strain>
    </source>
</reference>
<dbReference type="InterPro" id="IPR012678">
    <property type="entry name" value="Ribosomal_uL23/eL15/eS24_sf"/>
</dbReference>
<dbReference type="SUPFAM" id="SSF54189">
    <property type="entry name" value="Ribosomal proteins S24e, L23 and L15e"/>
    <property type="match status" value="1"/>
</dbReference>
<keyword evidence="2" id="KW-0689">Ribosomal protein</keyword>
<dbReference type="GO" id="GO:0003735">
    <property type="term" value="F:structural constituent of ribosome"/>
    <property type="evidence" value="ECO:0007669"/>
    <property type="project" value="InterPro"/>
</dbReference>
<dbReference type="InterPro" id="IPR012677">
    <property type="entry name" value="Nucleotide-bd_a/b_plait_sf"/>
</dbReference>
<sequence length="600" mass="67293">MIVATQASQAMLARSAVRSAVGSSRVASASSLRRTIVTSSARMQATETTVPDSTASANTNVPATEAVASPPTFTSTSASSAASTATATAKALAMAPTSGRQRRGKPVTESDKAKLLLKWDWLDPDVQQRRSLAGAVQRRESKYPDWVKSEFELAKSYRSARARLWIPTAEEISAQTGAEVTDAEAWIEQQIDAHRAALEAKHPHAEAAQKRHEAKDGEINEFSLPTHAELWDLIEPEQQIDVVLRTFWRTMSQDARDKAMLRVRYDCIRKLGWRQGYSSGYPRPSGQGKAGAGLPEHFGAEGEQGLEALRKLQQREGELAWEAWQAMTPEKRVAEEKAAWQLRDRSQLYLDDSDDSIVLGAPAPRWYDVPERAGQLTFLPNTIVRLVKNHTPEGQAYDPWKATFRVPLSMHKHGLRTYLLQIYGLKTTWARSSIYRSPVTRDSRTGMKITGKGRTHKKIEVGLLEPFLFPEISPDFQKRHLLSSELDYERSRVYLKMTKTARWRGKKSADQYEGEIANRERSTFHHLDALSSDGIRSDDKQENEKFPRFLVRAKGIPSAKHGKILQLLAEQRSVKEQRVNALVQQFKAEALDQPASGDKQ</sequence>
<accession>A0A317XG77</accession>
<dbReference type="STRING" id="1882483.A0A317XG77"/>
<dbReference type="GO" id="GO:0032543">
    <property type="term" value="P:mitochondrial translation"/>
    <property type="evidence" value="ECO:0007669"/>
    <property type="project" value="TreeGrafter"/>
</dbReference>
<dbReference type="PANTHER" id="PTHR12059">
    <property type="entry name" value="RIBOSOMAL PROTEIN L23-RELATED"/>
    <property type="match status" value="1"/>
</dbReference>